<proteinExistence type="predicted"/>
<organism evidence="2">
    <name type="scientific">marine sediment metagenome</name>
    <dbReference type="NCBI Taxonomy" id="412755"/>
    <lineage>
        <taxon>unclassified sequences</taxon>
        <taxon>metagenomes</taxon>
        <taxon>ecological metagenomes</taxon>
    </lineage>
</organism>
<reference evidence="2" key="1">
    <citation type="journal article" date="2015" name="Nature">
        <title>Complex archaea that bridge the gap between prokaryotes and eukaryotes.</title>
        <authorList>
            <person name="Spang A."/>
            <person name="Saw J.H."/>
            <person name="Jorgensen S.L."/>
            <person name="Zaremba-Niedzwiedzka K."/>
            <person name="Martijn J."/>
            <person name="Lind A.E."/>
            <person name="van Eijk R."/>
            <person name="Schleper C."/>
            <person name="Guy L."/>
            <person name="Ettema T.J."/>
        </authorList>
    </citation>
    <scope>NUCLEOTIDE SEQUENCE</scope>
</reference>
<dbReference type="EMBL" id="LAZR01017559">
    <property type="protein sequence ID" value="KKL99907.1"/>
    <property type="molecule type" value="Genomic_DNA"/>
</dbReference>
<evidence type="ECO:0000313" key="2">
    <source>
        <dbReference type="EMBL" id="KKL99907.1"/>
    </source>
</evidence>
<dbReference type="AlphaFoldDB" id="A0A0F9JLU2"/>
<evidence type="ECO:0000256" key="1">
    <source>
        <dbReference type="SAM" id="MobiDB-lite"/>
    </source>
</evidence>
<comment type="caution">
    <text evidence="2">The sequence shown here is derived from an EMBL/GenBank/DDBJ whole genome shotgun (WGS) entry which is preliminary data.</text>
</comment>
<gene>
    <name evidence="2" type="ORF">LCGC14_1809750</name>
</gene>
<feature type="region of interest" description="Disordered" evidence="1">
    <location>
        <begin position="1"/>
        <end position="20"/>
    </location>
</feature>
<protein>
    <submittedName>
        <fullName evidence="2">Uncharacterized protein</fullName>
    </submittedName>
</protein>
<feature type="compositionally biased region" description="Basic residues" evidence="1">
    <location>
        <begin position="1"/>
        <end position="11"/>
    </location>
</feature>
<accession>A0A0F9JLU2</accession>
<name>A0A0F9JLU2_9ZZZZ</name>
<sequence>MENSKNTKRMSKCSSFDGCSSPKCPLDELYEERVRLTEDEDCKATKRTRIKLGIDLPKRGLTPKEYSGVLLSYPSIESYVRGHLN</sequence>